<accession>A0AAW5EBD8</accession>
<dbReference type="EMBL" id="JAKTTI010000037">
    <property type="protein sequence ID" value="MCH1627282.1"/>
    <property type="molecule type" value="Genomic_DNA"/>
</dbReference>
<keyword evidence="2" id="KW-1185">Reference proteome</keyword>
<protein>
    <submittedName>
        <fullName evidence="1">Uncharacterized protein</fullName>
    </submittedName>
</protein>
<evidence type="ECO:0000313" key="2">
    <source>
        <dbReference type="Proteomes" id="UP001431131"/>
    </source>
</evidence>
<dbReference type="AlphaFoldDB" id="A0AAW5EBD8"/>
<gene>
    <name evidence="1" type="ORF">MJG50_18260</name>
</gene>
<dbReference type="RefSeq" id="WP_240257202.1">
    <property type="nucleotide sequence ID" value="NZ_JAKTTI010000037.1"/>
</dbReference>
<reference evidence="1" key="1">
    <citation type="submission" date="2022-02" db="EMBL/GenBank/DDBJ databases">
        <title>Fredinandcohnia quinoae sp. nov. isolated from Chenopodium quinoa seeds.</title>
        <authorList>
            <person name="Saati-Santamaria Z."/>
            <person name="Flores-Felix J.D."/>
            <person name="Igual J.M."/>
            <person name="Velazquez E."/>
            <person name="Garcia-Fraile P."/>
            <person name="Martinez-Molina E."/>
        </authorList>
    </citation>
    <scope>NUCLEOTIDE SEQUENCE</scope>
    <source>
        <strain evidence="1">SECRCQ15</strain>
    </source>
</reference>
<proteinExistence type="predicted"/>
<evidence type="ECO:0000313" key="1">
    <source>
        <dbReference type="EMBL" id="MCH1627282.1"/>
    </source>
</evidence>
<sequence length="71" mass="7572">MANQIDVNKLKQAEATSSIAKDLITQAIEQSAANQVLAQEALKKASEEIAQTLSLVSQVETTLKAQSSQSE</sequence>
<name>A0AAW5EBD8_9BACI</name>
<organism evidence="1 2">
    <name type="scientific">Fredinandcohnia quinoae</name>
    <dbReference type="NCBI Taxonomy" id="2918902"/>
    <lineage>
        <taxon>Bacteria</taxon>
        <taxon>Bacillati</taxon>
        <taxon>Bacillota</taxon>
        <taxon>Bacilli</taxon>
        <taxon>Bacillales</taxon>
        <taxon>Bacillaceae</taxon>
        <taxon>Fredinandcohnia</taxon>
    </lineage>
</organism>
<comment type="caution">
    <text evidence="1">The sequence shown here is derived from an EMBL/GenBank/DDBJ whole genome shotgun (WGS) entry which is preliminary data.</text>
</comment>
<dbReference type="Proteomes" id="UP001431131">
    <property type="component" value="Unassembled WGS sequence"/>
</dbReference>